<dbReference type="EMBL" id="UZAN01059030">
    <property type="protein sequence ID" value="VDP92220.1"/>
    <property type="molecule type" value="Genomic_DNA"/>
</dbReference>
<organism evidence="2 3">
    <name type="scientific">Echinostoma caproni</name>
    <dbReference type="NCBI Taxonomy" id="27848"/>
    <lineage>
        <taxon>Eukaryota</taxon>
        <taxon>Metazoa</taxon>
        <taxon>Spiralia</taxon>
        <taxon>Lophotrochozoa</taxon>
        <taxon>Platyhelminthes</taxon>
        <taxon>Trematoda</taxon>
        <taxon>Digenea</taxon>
        <taxon>Plagiorchiida</taxon>
        <taxon>Echinostomata</taxon>
        <taxon>Echinostomatoidea</taxon>
        <taxon>Echinostomatidae</taxon>
        <taxon>Echinostoma</taxon>
    </lineage>
</organism>
<dbReference type="InterPro" id="IPR032707">
    <property type="entry name" value="MYCBPAP"/>
</dbReference>
<dbReference type="Proteomes" id="UP000272942">
    <property type="component" value="Unassembled WGS sequence"/>
</dbReference>
<evidence type="ECO:0000256" key="1">
    <source>
        <dbReference type="SAM" id="MobiDB-lite"/>
    </source>
</evidence>
<accession>A0A3P8HNB8</accession>
<dbReference type="Pfam" id="PF14646">
    <property type="entry name" value="MYCBPAP"/>
    <property type="match status" value="1"/>
</dbReference>
<feature type="region of interest" description="Disordered" evidence="1">
    <location>
        <begin position="1"/>
        <end position="22"/>
    </location>
</feature>
<name>A0A3P8HNB8_9TREM</name>
<gene>
    <name evidence="2" type="ORF">ECPE_LOCUS14948</name>
</gene>
<dbReference type="PANTHER" id="PTHR48421">
    <property type="entry name" value="MYCBP-ASSOCIATED PROTEIN"/>
    <property type="match status" value="1"/>
</dbReference>
<sequence>MQTDHYSTAKQSSLDNPIANSESSACPYPVNRDNLLLDPNRLDGPNLIIQDVAFSWQIKQVEPAAKPCDIHIVFECNDPEKQTKYLRLFNNGTALLHYEWTRVKEPDTFGLDRSGHCRFFLDFQPGTLQPGEIIHIPITFRSWREEIYCESWRLDTKPVLNGGQPIRIRLRGLSIWPKSYQFHALRPNAPNTEVFFNVNQHAFS</sequence>
<dbReference type="Gene3D" id="2.60.40.10">
    <property type="entry name" value="Immunoglobulins"/>
    <property type="match status" value="1"/>
</dbReference>
<protein>
    <submittedName>
        <fullName evidence="2">Uncharacterized protein</fullName>
    </submittedName>
</protein>
<keyword evidence="3" id="KW-1185">Reference proteome</keyword>
<dbReference type="InterPro" id="IPR013783">
    <property type="entry name" value="Ig-like_fold"/>
</dbReference>
<dbReference type="AlphaFoldDB" id="A0A3P8HNB8"/>
<reference evidence="2 3" key="1">
    <citation type="submission" date="2018-11" db="EMBL/GenBank/DDBJ databases">
        <authorList>
            <consortium name="Pathogen Informatics"/>
        </authorList>
    </citation>
    <scope>NUCLEOTIDE SEQUENCE [LARGE SCALE GENOMIC DNA]</scope>
    <source>
        <strain evidence="2 3">Egypt</strain>
    </source>
</reference>
<evidence type="ECO:0000313" key="2">
    <source>
        <dbReference type="EMBL" id="VDP92220.1"/>
    </source>
</evidence>
<proteinExistence type="predicted"/>
<evidence type="ECO:0000313" key="3">
    <source>
        <dbReference type="Proteomes" id="UP000272942"/>
    </source>
</evidence>
<dbReference type="PANTHER" id="PTHR48421:SF1">
    <property type="entry name" value="MYCBP-ASSOCIATED PROTEIN"/>
    <property type="match status" value="1"/>
</dbReference>
<dbReference type="OrthoDB" id="10263316at2759"/>